<keyword evidence="2" id="KW-1185">Reference proteome</keyword>
<sequence length="160" mass="18003">MSMPYSPPQRSLQFIAGSPLGYHHLNPRTLYEFLSFSLPSYNLSIMKLRIAYFLPAVTTILFSHTASGESLTSYELTAAMAEPVTRIACFKFRSTVSAEQKSDRTRAFLDLYAQHQDLILEMPKGGRPLDTPLNLTDVQREKVWDTGFVVKFNVSSAFVG</sequence>
<dbReference type="EMBL" id="CAOQHR010000010">
    <property type="protein sequence ID" value="CAI6340327.1"/>
    <property type="molecule type" value="Genomic_DNA"/>
</dbReference>
<protein>
    <submittedName>
        <fullName evidence="1">Uncharacterized protein</fullName>
    </submittedName>
</protein>
<reference evidence="1" key="1">
    <citation type="submission" date="2023-01" db="EMBL/GenBank/DDBJ databases">
        <authorList>
            <person name="Van Ghelder C."/>
            <person name="Rancurel C."/>
        </authorList>
    </citation>
    <scope>NUCLEOTIDE SEQUENCE</scope>
    <source>
        <strain evidence="1">CNCM I-4278</strain>
    </source>
</reference>
<dbReference type="Proteomes" id="UP001152607">
    <property type="component" value="Unassembled WGS sequence"/>
</dbReference>
<proteinExistence type="predicted"/>
<dbReference type="OrthoDB" id="1601230at2759"/>
<gene>
    <name evidence="1" type="ORF">PDIGIT_LOCUS13503</name>
</gene>
<evidence type="ECO:0000313" key="2">
    <source>
        <dbReference type="Proteomes" id="UP001152607"/>
    </source>
</evidence>
<organism evidence="1 2">
    <name type="scientific">Periconia digitata</name>
    <dbReference type="NCBI Taxonomy" id="1303443"/>
    <lineage>
        <taxon>Eukaryota</taxon>
        <taxon>Fungi</taxon>
        <taxon>Dikarya</taxon>
        <taxon>Ascomycota</taxon>
        <taxon>Pezizomycotina</taxon>
        <taxon>Dothideomycetes</taxon>
        <taxon>Pleosporomycetidae</taxon>
        <taxon>Pleosporales</taxon>
        <taxon>Massarineae</taxon>
        <taxon>Periconiaceae</taxon>
        <taxon>Periconia</taxon>
    </lineage>
</organism>
<evidence type="ECO:0000313" key="1">
    <source>
        <dbReference type="EMBL" id="CAI6340327.1"/>
    </source>
</evidence>
<comment type="caution">
    <text evidence="1">The sequence shown here is derived from an EMBL/GenBank/DDBJ whole genome shotgun (WGS) entry which is preliminary data.</text>
</comment>
<name>A0A9W4XYS4_9PLEO</name>
<dbReference type="AlphaFoldDB" id="A0A9W4XYS4"/>
<accession>A0A9W4XYS4</accession>